<dbReference type="Gene3D" id="3.90.230.10">
    <property type="entry name" value="Creatinase/methionine aminopeptidase superfamily"/>
    <property type="match status" value="1"/>
</dbReference>
<dbReference type="VEuPathDB" id="TriTrypDB:TvY486_1014210"/>
<feature type="region of interest" description="Disordered" evidence="2">
    <location>
        <begin position="1"/>
        <end position="32"/>
    </location>
</feature>
<dbReference type="FunFam" id="1.10.10.10:FF:000029">
    <property type="entry name" value="Proliferation-associated 2G4, a"/>
    <property type="match status" value="1"/>
</dbReference>
<dbReference type="InterPro" id="IPR036388">
    <property type="entry name" value="WH-like_DNA-bd_sf"/>
</dbReference>
<protein>
    <submittedName>
        <fullName evidence="4">Putative aminopeptidase</fullName>
    </submittedName>
</protein>
<keyword evidence="4" id="KW-0378">Hydrolase</keyword>
<name>G0U4L4_TRYVY</name>
<evidence type="ECO:0000256" key="2">
    <source>
        <dbReference type="SAM" id="MobiDB-lite"/>
    </source>
</evidence>
<keyword evidence="4" id="KW-0645">Protease</keyword>
<dbReference type="AlphaFoldDB" id="G0U4L4"/>
<dbReference type="PANTHER" id="PTHR10804:SF11">
    <property type="entry name" value="PROLIFERATION-ASSOCIATED PROTEIN 2G4"/>
    <property type="match status" value="1"/>
</dbReference>
<dbReference type="InterPro" id="IPR036005">
    <property type="entry name" value="Creatinase/aminopeptidase-like"/>
</dbReference>
<dbReference type="EMBL" id="HE573026">
    <property type="protein sequence ID" value="CCC52378.1"/>
    <property type="molecule type" value="Genomic_DNA"/>
</dbReference>
<dbReference type="InterPro" id="IPR036390">
    <property type="entry name" value="WH_DNA-bd_sf"/>
</dbReference>
<organism evidence="4">
    <name type="scientific">Trypanosoma vivax (strain Y486)</name>
    <dbReference type="NCBI Taxonomy" id="1055687"/>
    <lineage>
        <taxon>Eukaryota</taxon>
        <taxon>Discoba</taxon>
        <taxon>Euglenozoa</taxon>
        <taxon>Kinetoplastea</taxon>
        <taxon>Metakinetoplastina</taxon>
        <taxon>Trypanosomatida</taxon>
        <taxon>Trypanosomatidae</taxon>
        <taxon>Trypanosoma</taxon>
        <taxon>Duttonella</taxon>
    </lineage>
</organism>
<dbReference type="GO" id="GO:0004177">
    <property type="term" value="F:aminopeptidase activity"/>
    <property type="evidence" value="ECO:0007669"/>
    <property type="project" value="UniProtKB-KW"/>
</dbReference>
<reference evidence="4" key="1">
    <citation type="journal article" date="2012" name="Proc. Natl. Acad. Sci. U.S.A.">
        <title>Antigenic diversity is generated by distinct evolutionary mechanisms in African trypanosome species.</title>
        <authorList>
            <person name="Jackson A.P."/>
            <person name="Berry A."/>
            <person name="Aslett M."/>
            <person name="Allison H.C."/>
            <person name="Burton P."/>
            <person name="Vavrova-Anderson J."/>
            <person name="Brown R."/>
            <person name="Browne H."/>
            <person name="Corton N."/>
            <person name="Hauser H."/>
            <person name="Gamble J."/>
            <person name="Gilderthorp R."/>
            <person name="Marcello L."/>
            <person name="McQuillan J."/>
            <person name="Otto T.D."/>
            <person name="Quail M.A."/>
            <person name="Sanders M.J."/>
            <person name="van Tonder A."/>
            <person name="Ginger M.L."/>
            <person name="Field M.C."/>
            <person name="Barry J.D."/>
            <person name="Hertz-Fowler C."/>
            <person name="Berriman M."/>
        </authorList>
    </citation>
    <scope>NUCLEOTIDE SEQUENCE</scope>
    <source>
        <strain evidence="4">Y486</strain>
    </source>
</reference>
<feature type="domain" description="Peptidase M24" evidence="3">
    <location>
        <begin position="40"/>
        <end position="244"/>
    </location>
</feature>
<dbReference type="CDD" id="cd01089">
    <property type="entry name" value="PA2G4-like"/>
    <property type="match status" value="1"/>
</dbReference>
<dbReference type="InterPro" id="IPR000994">
    <property type="entry name" value="Pept_M24"/>
</dbReference>
<comment type="similarity">
    <text evidence="1">Belongs to the peptidase M24 family.</text>
</comment>
<proteinExistence type="inferred from homology"/>
<dbReference type="InterPro" id="IPR047113">
    <property type="entry name" value="PA2G4/ARX1"/>
</dbReference>
<evidence type="ECO:0000259" key="3">
    <source>
        <dbReference type="Pfam" id="PF00557"/>
    </source>
</evidence>
<evidence type="ECO:0000313" key="4">
    <source>
        <dbReference type="EMBL" id="CCC52378.1"/>
    </source>
</evidence>
<dbReference type="PANTHER" id="PTHR10804">
    <property type="entry name" value="PROTEASE FAMILY M24 METHIONYL AMINOPEPTIDASE, AMINOPEPTIDASE P"/>
    <property type="match status" value="1"/>
</dbReference>
<dbReference type="SUPFAM" id="SSF46785">
    <property type="entry name" value="Winged helix' DNA-binding domain"/>
    <property type="match status" value="1"/>
</dbReference>
<keyword evidence="4" id="KW-0031">Aminopeptidase</keyword>
<dbReference type="Gene3D" id="1.10.10.10">
    <property type="entry name" value="Winged helix-like DNA-binding domain superfamily/Winged helix DNA-binding domain"/>
    <property type="match status" value="1"/>
</dbReference>
<feature type="compositionally biased region" description="Acidic residues" evidence="2">
    <location>
        <begin position="9"/>
        <end position="29"/>
    </location>
</feature>
<dbReference type="SUPFAM" id="SSF55920">
    <property type="entry name" value="Creatinase/aminopeptidase"/>
    <property type="match status" value="1"/>
</dbReference>
<accession>G0U4L4</accession>
<evidence type="ECO:0000256" key="1">
    <source>
        <dbReference type="ARBA" id="ARBA00007319"/>
    </source>
</evidence>
<sequence>MPSKQDSKDECEDWEDVPDQQEDEEEEDTTINNSDVVMRYKKAALWCNETLQVLLENIKPGAKVCDLCILGDETIKKKVKSMFRGTEKGIAFPTCISLNNCVAHNSPAPGDDAASQVINLGDVVHVDLGIHVDGYCAQVAHTMQVTESNELGDDAKAAKVIVATHNILSTAVRKMRPGISVYEVTEVIEKAAAHYGVTPVEGVLSHMVKRHIVDSFRCIPQRKVAEHLVHDYTLESGQVWALDVVMSSGKGKLKERELRPSVFKAALDSNYTMKMESARELQREIEAKYGMFPFAFRNIEAKKARLGLSEMIKHGAVVPYPVLYEREGEVVGHFKVTLLITKKKIETVTGLKPQKAPELPPYTDELLIATSKLPLSLEDKRHAK</sequence>
<dbReference type="OMA" id="SRMFYSE"/>
<dbReference type="Pfam" id="PF00557">
    <property type="entry name" value="Peptidase_M24"/>
    <property type="match status" value="1"/>
</dbReference>
<gene>
    <name evidence="4" type="ORF">TVY486_1014210</name>
</gene>